<reference evidence="3" key="1">
    <citation type="submission" date="2020-05" db="EMBL/GenBank/DDBJ databases">
        <authorList>
            <person name="Chiriac C."/>
            <person name="Salcher M."/>
            <person name="Ghai R."/>
            <person name="Kavagutti S V."/>
        </authorList>
    </citation>
    <scope>NUCLEOTIDE SEQUENCE</scope>
</reference>
<accession>A0A6J7DBN1</accession>
<keyword evidence="2" id="KW-1133">Transmembrane helix</keyword>
<keyword evidence="2" id="KW-0472">Membrane</keyword>
<dbReference type="AlphaFoldDB" id="A0A6J7DBN1"/>
<evidence type="ECO:0000256" key="1">
    <source>
        <dbReference type="SAM" id="MobiDB-lite"/>
    </source>
</evidence>
<organism evidence="3">
    <name type="scientific">freshwater metagenome</name>
    <dbReference type="NCBI Taxonomy" id="449393"/>
    <lineage>
        <taxon>unclassified sequences</taxon>
        <taxon>metagenomes</taxon>
        <taxon>ecological metagenomes</taxon>
    </lineage>
</organism>
<name>A0A6J7DBN1_9ZZZZ</name>
<proteinExistence type="predicted"/>
<sequence>MSADNNRDQDSGGILKWIMFGVILAVLAVTLSEGLRDRVLDALFGSEEAFNYEPTEAAQSADGASANGKATPPVSEKQTS</sequence>
<evidence type="ECO:0000256" key="2">
    <source>
        <dbReference type="SAM" id="Phobius"/>
    </source>
</evidence>
<evidence type="ECO:0000313" key="3">
    <source>
        <dbReference type="EMBL" id="CAB4868402.1"/>
    </source>
</evidence>
<keyword evidence="2" id="KW-0812">Transmembrane</keyword>
<feature type="transmembrane region" description="Helical" evidence="2">
    <location>
        <begin position="14"/>
        <end position="31"/>
    </location>
</feature>
<gene>
    <name evidence="3" type="ORF">UFOPK3444_00582</name>
</gene>
<feature type="region of interest" description="Disordered" evidence="1">
    <location>
        <begin position="55"/>
        <end position="80"/>
    </location>
</feature>
<dbReference type="EMBL" id="CAFBLU010000007">
    <property type="protein sequence ID" value="CAB4868402.1"/>
    <property type="molecule type" value="Genomic_DNA"/>
</dbReference>
<protein>
    <submittedName>
        <fullName evidence="3">Unannotated protein</fullName>
    </submittedName>
</protein>